<sequence>MSLRVQDPRIRSRSKSPSGRSVRERSRSRDSRAPSPAPGKDARRSYQYDSDEETPRYVSGQQKVRSNGRSDVEREKSRQTERDRYYHSDSDGDSGHHGSNGRSGRSRYDPDSDDGDRNYYLSHGNRPSSRYESYDDASLLDSDDEALVYGDVPASIAGKNYKLPSAPQPPSRDDYLNTTRRDHDRPSRSSSRVRSRANSHASDQAPGVHPSYARPERWSYAQPTQYSHTQPASLSDQRHPSYSNSQAPTIPADWAPIPECELPGFVPPVSHVHSQSIPGGFPSTLSSPSIYVQPDPKFPSHGASPPVSPRPQYANLPPQQYVQGPSTATTVPPADTHHTTSVPQLRYANPGQFQYAQPDPNIKYASKSNKVSYTQSDSNQFVKPYTQSADPQFVEIKPGGGRADTSSSQRHRPHSLSVSSANNLSVTGAHTGRPPASPLLEAYKGTYQSISPMPSPIMMAPRLDDDFSDIEALDGTTDSERRKKHKRKSSRDDRHDKDKKKEKEKEREKEKEKEKDRKRRHERHNSSNEDVILISPTSTRKKVSFYDPTEHALALRETLAHRNIDSKPLLDILPHLTSDEILLLRAEYKNHAKLHGKGINIAKHIKLKLGNSTFGKVCYATALGRWESEAHWANYYYQAGTSRRELLIESLIGRTNSEIREIKTCFRDSRYGNSLEKCMHAELKADKFRTAILLALEERRQSDHEPLDRRLVERDVQELRRAVISREGGETAMIYIIVLRSDNHLREVLRIYDAHYQQNFTRALIAKSQNLVGETLAHILNGAMNRPMRDALLLHQAISESRSGRERSELLISRLVRLHWEPRHLERVKHEYRKRYGQRLEESIAEEVGSSDWGEFCIELANSSTDLTVRS</sequence>
<dbReference type="GO" id="GO:0005737">
    <property type="term" value="C:cytoplasm"/>
    <property type="evidence" value="ECO:0007669"/>
    <property type="project" value="TreeGrafter"/>
</dbReference>
<feature type="region of interest" description="Disordered" evidence="1">
    <location>
        <begin position="153"/>
        <end position="362"/>
    </location>
</feature>
<dbReference type="SUPFAM" id="SSF47874">
    <property type="entry name" value="Annexin"/>
    <property type="match status" value="1"/>
</dbReference>
<feature type="compositionally biased region" description="Polar residues" evidence="1">
    <location>
        <begin position="272"/>
        <end position="290"/>
    </location>
</feature>
<feature type="compositionally biased region" description="Polar residues" evidence="1">
    <location>
        <begin position="317"/>
        <end position="330"/>
    </location>
</feature>
<dbReference type="GO" id="GO:0005886">
    <property type="term" value="C:plasma membrane"/>
    <property type="evidence" value="ECO:0007669"/>
    <property type="project" value="TreeGrafter"/>
</dbReference>
<feature type="region of interest" description="Disordered" evidence="1">
    <location>
        <begin position="380"/>
        <end position="439"/>
    </location>
</feature>
<keyword evidence="3" id="KW-1185">Reference proteome</keyword>
<dbReference type="GeneID" id="39603232"/>
<organism evidence="2 3">
    <name type="scientific">Byssochlamys spectabilis</name>
    <name type="common">Paecilomyces variotii</name>
    <dbReference type="NCBI Taxonomy" id="264951"/>
    <lineage>
        <taxon>Eukaryota</taxon>
        <taxon>Fungi</taxon>
        <taxon>Dikarya</taxon>
        <taxon>Ascomycota</taxon>
        <taxon>Pezizomycotina</taxon>
        <taxon>Eurotiomycetes</taxon>
        <taxon>Eurotiomycetidae</taxon>
        <taxon>Eurotiales</taxon>
        <taxon>Thermoascaceae</taxon>
        <taxon>Paecilomyces</taxon>
    </lineage>
</organism>
<name>A0A443I4K3_BYSSP</name>
<dbReference type="PANTHER" id="PTHR10502">
    <property type="entry name" value="ANNEXIN"/>
    <property type="match status" value="1"/>
</dbReference>
<feature type="compositionally biased region" description="Basic and acidic residues" evidence="1">
    <location>
        <begin position="1"/>
        <end position="10"/>
    </location>
</feature>
<dbReference type="STRING" id="264951.A0A443I4K3"/>
<gene>
    <name evidence="2" type="ORF">C8Q69DRAFT_7193</name>
</gene>
<feature type="compositionally biased region" description="Basic and acidic residues" evidence="1">
    <location>
        <begin position="68"/>
        <end position="96"/>
    </location>
</feature>
<dbReference type="Proteomes" id="UP000283841">
    <property type="component" value="Unassembled WGS sequence"/>
</dbReference>
<dbReference type="RefSeq" id="XP_028488639.1">
    <property type="nucleotide sequence ID" value="XM_028633955.1"/>
</dbReference>
<dbReference type="GO" id="GO:0005634">
    <property type="term" value="C:nucleus"/>
    <property type="evidence" value="ECO:0007669"/>
    <property type="project" value="TreeGrafter"/>
</dbReference>
<dbReference type="Gene3D" id="1.10.220.10">
    <property type="entry name" value="Annexin"/>
    <property type="match status" value="3"/>
</dbReference>
<reference evidence="2 3" key="1">
    <citation type="journal article" date="2018" name="Front. Microbiol.">
        <title>Genomic and genetic insights into a cosmopolitan fungus, Paecilomyces variotii (Eurotiales).</title>
        <authorList>
            <person name="Urquhart A.S."/>
            <person name="Mondo S.J."/>
            <person name="Makela M.R."/>
            <person name="Hane J.K."/>
            <person name="Wiebenga A."/>
            <person name="He G."/>
            <person name="Mihaltcheva S."/>
            <person name="Pangilinan J."/>
            <person name="Lipzen A."/>
            <person name="Barry K."/>
            <person name="de Vries R.P."/>
            <person name="Grigoriev I.V."/>
            <person name="Idnurm A."/>
        </authorList>
    </citation>
    <scope>NUCLEOTIDE SEQUENCE [LARGE SCALE GENOMIC DNA]</scope>
    <source>
        <strain evidence="2 3">CBS 101075</strain>
    </source>
</reference>
<feature type="compositionally biased region" description="Polar residues" evidence="1">
    <location>
        <begin position="221"/>
        <end position="248"/>
    </location>
</feature>
<feature type="compositionally biased region" description="Low complexity" evidence="1">
    <location>
        <begin position="415"/>
        <end position="426"/>
    </location>
</feature>
<evidence type="ECO:0000313" key="3">
    <source>
        <dbReference type="Proteomes" id="UP000283841"/>
    </source>
</evidence>
<accession>A0A443I4K3</accession>
<comment type="caution">
    <text evidence="2">The sequence shown here is derived from an EMBL/GenBank/DDBJ whole genome shotgun (WGS) entry which is preliminary data.</text>
</comment>
<dbReference type="EMBL" id="RCNU01000001">
    <property type="protein sequence ID" value="RWQ98994.1"/>
    <property type="molecule type" value="Genomic_DNA"/>
</dbReference>
<feature type="region of interest" description="Disordered" evidence="1">
    <location>
        <begin position="469"/>
        <end position="532"/>
    </location>
</feature>
<dbReference type="GO" id="GO:0001786">
    <property type="term" value="F:phosphatidylserine binding"/>
    <property type="evidence" value="ECO:0007669"/>
    <property type="project" value="TreeGrafter"/>
</dbReference>
<proteinExistence type="predicted"/>
<dbReference type="AlphaFoldDB" id="A0A443I4K3"/>
<feature type="compositionally biased region" description="Basic and acidic residues" evidence="1">
    <location>
        <begin position="490"/>
        <end position="515"/>
    </location>
</feature>
<protein>
    <submittedName>
        <fullName evidence="2">Annexin ANXC4</fullName>
    </submittedName>
</protein>
<dbReference type="GO" id="GO:0005509">
    <property type="term" value="F:calcium ion binding"/>
    <property type="evidence" value="ECO:0007669"/>
    <property type="project" value="InterPro"/>
</dbReference>
<feature type="compositionally biased region" description="Basic and acidic residues" evidence="1">
    <location>
        <begin position="21"/>
        <end position="32"/>
    </location>
</feature>
<dbReference type="GO" id="GO:0012506">
    <property type="term" value="C:vesicle membrane"/>
    <property type="evidence" value="ECO:0007669"/>
    <property type="project" value="TreeGrafter"/>
</dbReference>
<feature type="compositionally biased region" description="Basic and acidic residues" evidence="1">
    <location>
        <begin position="171"/>
        <end position="187"/>
    </location>
</feature>
<evidence type="ECO:0000256" key="1">
    <source>
        <dbReference type="SAM" id="MobiDB-lite"/>
    </source>
</evidence>
<dbReference type="PANTHER" id="PTHR10502:SF107">
    <property type="entry name" value="ANNEXIN ANXC4 (AFU_ORTHOLOGUE AFUA_3G07020)"/>
    <property type="match status" value="1"/>
</dbReference>
<evidence type="ECO:0000313" key="2">
    <source>
        <dbReference type="EMBL" id="RWQ98994.1"/>
    </source>
</evidence>
<dbReference type="VEuPathDB" id="FungiDB:C8Q69DRAFT_7193"/>
<dbReference type="InterPro" id="IPR037104">
    <property type="entry name" value="Annexin_sf"/>
</dbReference>
<feature type="region of interest" description="Disordered" evidence="1">
    <location>
        <begin position="1"/>
        <end position="137"/>
    </location>
</feature>
<dbReference type="GO" id="GO:0005544">
    <property type="term" value="F:calcium-dependent phospholipid binding"/>
    <property type="evidence" value="ECO:0007669"/>
    <property type="project" value="InterPro"/>
</dbReference>
<feature type="compositionally biased region" description="Polar residues" evidence="1">
    <location>
        <begin position="380"/>
        <end position="390"/>
    </location>
</feature>